<dbReference type="InterPro" id="IPR004839">
    <property type="entry name" value="Aminotransferase_I/II_large"/>
</dbReference>
<dbReference type="InterPro" id="IPR015421">
    <property type="entry name" value="PyrdxlP-dep_Trfase_major"/>
</dbReference>
<dbReference type="Gene3D" id="3.40.640.10">
    <property type="entry name" value="Type I PLP-dependent aspartate aminotransferase-like (Major domain)"/>
    <property type="match status" value="1"/>
</dbReference>
<dbReference type="GO" id="GO:0006520">
    <property type="term" value="P:amino acid metabolic process"/>
    <property type="evidence" value="ECO:0007669"/>
    <property type="project" value="InterPro"/>
</dbReference>
<organism evidence="8 9">
    <name type="scientific">Fluoribacter dumoffii</name>
    <dbReference type="NCBI Taxonomy" id="463"/>
    <lineage>
        <taxon>Bacteria</taxon>
        <taxon>Pseudomonadati</taxon>
        <taxon>Pseudomonadota</taxon>
        <taxon>Gammaproteobacteria</taxon>
        <taxon>Legionellales</taxon>
        <taxon>Legionellaceae</taxon>
        <taxon>Fluoribacter</taxon>
    </lineage>
</organism>
<evidence type="ECO:0000256" key="2">
    <source>
        <dbReference type="ARBA" id="ARBA00007441"/>
    </source>
</evidence>
<name>A0A377G5B0_9GAMM</name>
<comment type="cofactor">
    <cofactor evidence="1 6">
        <name>pyridoxal 5'-phosphate</name>
        <dbReference type="ChEBI" id="CHEBI:597326"/>
    </cofactor>
</comment>
<dbReference type="PANTHER" id="PTHR46383">
    <property type="entry name" value="ASPARTATE AMINOTRANSFERASE"/>
    <property type="match status" value="1"/>
</dbReference>
<keyword evidence="4 6" id="KW-0808">Transferase</keyword>
<dbReference type="PROSITE" id="PS00105">
    <property type="entry name" value="AA_TRANSFER_CLASS_1"/>
    <property type="match status" value="1"/>
</dbReference>
<sequence>MLTPDGHCANKIEKVMLLALWANTLKDETQDLPAAKKLIFAGLGKPTYPINSHTIASYLSYWQRLDDLTKKWRIESQQVEEDIAIDYGDPRGDYAPRKLMADIMAQWYEAEIKAENILFTVGGIGALRVLFETFNTHYEDVPGYRIITPFPYYSAYSNNPSHCLHPIHVMDEPGYKLTAQAVEESIKEAYTLAEMDHGWPKALLICNPSNPLGNIIDEGELIKIAEVLRQYPDLYIIFDEAYTEMSFLEMPSFLKIAPDLKERVVILRSATKALSAAGERMAILLVFESSLMNEMLNKNISYFIHAPRSAQAAYAETMANFGVEEKKSIAAFYKKKVEYVVERLKNMGAAMPDPLYHVEATFYVLADFSDMFGLSLPKDAARVLQKTGRVSTDEELAYYLLFQDNVMITPLSYFGLSKHDGFMRITCSGREHELHELMDRLENRLLASRKNKKITLLEKINQSLTELKKLDSHMYDLICQKLKKAEGGQDTCLHLKSQNQTLTKIHDTIIDFFELMQQDNLQ</sequence>
<feature type="domain" description="Aminotransferase class I/classII large" evidence="7">
    <location>
        <begin position="79"/>
        <end position="441"/>
    </location>
</feature>
<dbReference type="GO" id="GO:0030170">
    <property type="term" value="F:pyridoxal phosphate binding"/>
    <property type="evidence" value="ECO:0007669"/>
    <property type="project" value="InterPro"/>
</dbReference>
<dbReference type="RefSeq" id="WP_019349423.1">
    <property type="nucleotide sequence ID" value="NZ_JAPHOO010000002.1"/>
</dbReference>
<dbReference type="InterPro" id="IPR050596">
    <property type="entry name" value="AspAT/PAT-like"/>
</dbReference>
<evidence type="ECO:0000256" key="5">
    <source>
        <dbReference type="ARBA" id="ARBA00022898"/>
    </source>
</evidence>
<dbReference type="GO" id="GO:0008483">
    <property type="term" value="F:transaminase activity"/>
    <property type="evidence" value="ECO:0007669"/>
    <property type="project" value="UniProtKB-KW"/>
</dbReference>
<dbReference type="GeneID" id="93291091"/>
<dbReference type="STRING" id="1094715.GCA_000236165_00032"/>
<evidence type="ECO:0000256" key="6">
    <source>
        <dbReference type="RuleBase" id="RU000481"/>
    </source>
</evidence>
<evidence type="ECO:0000259" key="7">
    <source>
        <dbReference type="Pfam" id="PF00155"/>
    </source>
</evidence>
<dbReference type="OrthoDB" id="9813612at2"/>
<comment type="similarity">
    <text evidence="2 6">Belongs to the class-I pyridoxal-phosphate-dependent aminotransferase family.</text>
</comment>
<evidence type="ECO:0000313" key="8">
    <source>
        <dbReference type="EMBL" id="STO19986.1"/>
    </source>
</evidence>
<dbReference type="EC" id="2.6.1.-" evidence="6"/>
<dbReference type="InterPro" id="IPR015424">
    <property type="entry name" value="PyrdxlP-dep_Trfase"/>
</dbReference>
<proteinExistence type="inferred from homology"/>
<dbReference type="AlphaFoldDB" id="A0A377G5B0"/>
<evidence type="ECO:0000256" key="3">
    <source>
        <dbReference type="ARBA" id="ARBA00022576"/>
    </source>
</evidence>
<keyword evidence="9" id="KW-1185">Reference proteome</keyword>
<evidence type="ECO:0000256" key="1">
    <source>
        <dbReference type="ARBA" id="ARBA00001933"/>
    </source>
</evidence>
<dbReference type="InterPro" id="IPR015422">
    <property type="entry name" value="PyrdxlP-dep_Trfase_small"/>
</dbReference>
<accession>A0A377G5B0</accession>
<dbReference type="InterPro" id="IPR004838">
    <property type="entry name" value="NHTrfase_class1_PyrdxlP-BS"/>
</dbReference>
<dbReference type="Gene3D" id="3.90.1150.10">
    <property type="entry name" value="Aspartate Aminotransferase, domain 1"/>
    <property type="match status" value="1"/>
</dbReference>
<gene>
    <name evidence="8" type="primary">patA</name>
    <name evidence="8" type="ORF">NCTC11370_00031</name>
</gene>
<evidence type="ECO:0000313" key="9">
    <source>
        <dbReference type="Proteomes" id="UP000254554"/>
    </source>
</evidence>
<dbReference type="Pfam" id="PF00155">
    <property type="entry name" value="Aminotran_1_2"/>
    <property type="match status" value="1"/>
</dbReference>
<dbReference type="EMBL" id="UGGT01000001">
    <property type="protein sequence ID" value="STO19986.1"/>
    <property type="molecule type" value="Genomic_DNA"/>
</dbReference>
<keyword evidence="5" id="KW-0663">Pyridoxal phosphate</keyword>
<dbReference type="CDD" id="cd00609">
    <property type="entry name" value="AAT_like"/>
    <property type="match status" value="1"/>
</dbReference>
<protein>
    <recommendedName>
        <fullName evidence="6">Aminotransferase</fullName>
        <ecNumber evidence="6">2.6.1.-</ecNumber>
    </recommendedName>
</protein>
<dbReference type="Proteomes" id="UP000254554">
    <property type="component" value="Unassembled WGS sequence"/>
</dbReference>
<keyword evidence="3 6" id="KW-0032">Aminotransferase</keyword>
<dbReference type="SUPFAM" id="SSF53383">
    <property type="entry name" value="PLP-dependent transferases"/>
    <property type="match status" value="1"/>
</dbReference>
<dbReference type="PANTHER" id="PTHR46383:SF1">
    <property type="entry name" value="ASPARTATE AMINOTRANSFERASE"/>
    <property type="match status" value="1"/>
</dbReference>
<evidence type="ECO:0000256" key="4">
    <source>
        <dbReference type="ARBA" id="ARBA00022679"/>
    </source>
</evidence>
<reference evidence="8 9" key="1">
    <citation type="submission" date="2018-06" db="EMBL/GenBank/DDBJ databases">
        <authorList>
            <consortium name="Pathogen Informatics"/>
            <person name="Doyle S."/>
        </authorList>
    </citation>
    <scope>NUCLEOTIDE SEQUENCE [LARGE SCALE GENOMIC DNA]</scope>
    <source>
        <strain evidence="8 9">NCTC11370</strain>
    </source>
</reference>